<comment type="caution">
    <text evidence="8">The sequence shown here is derived from an EMBL/GenBank/DDBJ whole genome shotgun (WGS) entry which is preliminary data.</text>
</comment>
<dbReference type="InParanoid" id="A0A2P5I211"/>
<evidence type="ECO:0000256" key="2">
    <source>
        <dbReference type="ARBA" id="ARBA00022692"/>
    </source>
</evidence>
<feature type="transmembrane region" description="Helical" evidence="6">
    <location>
        <begin position="162"/>
        <end position="189"/>
    </location>
</feature>
<evidence type="ECO:0000259" key="7">
    <source>
        <dbReference type="Pfam" id="PF20684"/>
    </source>
</evidence>
<comment type="subcellular location">
    <subcellularLocation>
        <location evidence="1">Membrane</location>
        <topology evidence="1">Multi-pass membrane protein</topology>
    </subcellularLocation>
</comment>
<accession>A0A2P5I211</accession>
<evidence type="ECO:0000256" key="1">
    <source>
        <dbReference type="ARBA" id="ARBA00004141"/>
    </source>
</evidence>
<dbReference type="PANTHER" id="PTHR33048">
    <property type="entry name" value="PTH11-LIKE INTEGRAL MEMBRANE PROTEIN (AFU_ORTHOLOGUE AFUA_5G11245)"/>
    <property type="match status" value="1"/>
</dbReference>
<feature type="transmembrane region" description="Helical" evidence="6">
    <location>
        <begin position="34"/>
        <end position="54"/>
    </location>
</feature>
<evidence type="ECO:0000256" key="3">
    <source>
        <dbReference type="ARBA" id="ARBA00022989"/>
    </source>
</evidence>
<dbReference type="InterPro" id="IPR049326">
    <property type="entry name" value="Rhodopsin_dom_fungi"/>
</dbReference>
<dbReference type="Pfam" id="PF20684">
    <property type="entry name" value="Fung_rhodopsin"/>
    <property type="match status" value="1"/>
</dbReference>
<evidence type="ECO:0000313" key="8">
    <source>
        <dbReference type="EMBL" id="POS76514.1"/>
    </source>
</evidence>
<keyword evidence="3 6" id="KW-1133">Transmembrane helix</keyword>
<dbReference type="GO" id="GO:0016020">
    <property type="term" value="C:membrane"/>
    <property type="evidence" value="ECO:0007669"/>
    <property type="project" value="UniProtKB-SubCell"/>
</dbReference>
<keyword evidence="2 6" id="KW-0812">Transmembrane</keyword>
<dbReference type="AlphaFoldDB" id="A0A2P5I211"/>
<feature type="transmembrane region" description="Helical" evidence="6">
    <location>
        <begin position="113"/>
        <end position="134"/>
    </location>
</feature>
<protein>
    <recommendedName>
        <fullName evidence="7">Rhodopsin domain-containing protein</fullName>
    </recommendedName>
</protein>
<sequence length="387" mass="43570">MAASYSNDNLTVPAATEHSYSDDGLSWPNRKADFIGTVVPFMVLSWSAVALRLYTRLCVVRAPGWDDLFIGLALCEKLFYISNGCFTVSNALVKVSLLIQYLRTFVDPLLRRLCITLTLITCAYGIAFSFLGWVPCIPVEGFWRRDLNAFCYAYGSTDKHQVYITVVLANALNMVLDVMIFVLPIPLLFRKDTVRNTKVGLLALFGLGIVINIIACLRLAANQSLTEQDMDDDLTYKFPLIFILGEVENRLSCILASIPVFWPVVSQKIQEIFVTREFSVESTYQIPSEPGRNWKDNQERLGQYKGRQGSCEDIELQAVTGKSAMEYQEDEVLEAGVRHPGRLIDVDSYTSALIRPFADTEDAKPNLIYEVRAEGAPQKEPPRLHLR</sequence>
<name>A0A2P5I211_DIAHE</name>
<reference evidence="8" key="1">
    <citation type="submission" date="2017-09" db="EMBL/GenBank/DDBJ databases">
        <title>Polyketide synthases of a Diaporthe helianthi virulent isolate.</title>
        <authorList>
            <person name="Baroncelli R."/>
        </authorList>
    </citation>
    <scope>NUCLEOTIDE SEQUENCE [LARGE SCALE GENOMIC DNA]</scope>
    <source>
        <strain evidence="8">7/96</strain>
    </source>
</reference>
<organism evidence="8 9">
    <name type="scientific">Diaporthe helianthi</name>
    <dbReference type="NCBI Taxonomy" id="158607"/>
    <lineage>
        <taxon>Eukaryota</taxon>
        <taxon>Fungi</taxon>
        <taxon>Dikarya</taxon>
        <taxon>Ascomycota</taxon>
        <taxon>Pezizomycotina</taxon>
        <taxon>Sordariomycetes</taxon>
        <taxon>Sordariomycetidae</taxon>
        <taxon>Diaporthales</taxon>
        <taxon>Diaporthaceae</taxon>
        <taxon>Diaporthe</taxon>
    </lineage>
</organism>
<evidence type="ECO:0000256" key="6">
    <source>
        <dbReference type="SAM" id="Phobius"/>
    </source>
</evidence>
<dbReference type="Proteomes" id="UP000094444">
    <property type="component" value="Unassembled WGS sequence"/>
</dbReference>
<dbReference type="PANTHER" id="PTHR33048:SF47">
    <property type="entry name" value="INTEGRAL MEMBRANE PROTEIN-RELATED"/>
    <property type="match status" value="1"/>
</dbReference>
<feature type="domain" description="Rhodopsin" evidence="7">
    <location>
        <begin position="78"/>
        <end position="266"/>
    </location>
</feature>
<proteinExistence type="inferred from homology"/>
<feature type="transmembrane region" description="Helical" evidence="6">
    <location>
        <begin position="201"/>
        <end position="221"/>
    </location>
</feature>
<dbReference type="InterPro" id="IPR052337">
    <property type="entry name" value="SAT4-like"/>
</dbReference>
<evidence type="ECO:0000256" key="5">
    <source>
        <dbReference type="ARBA" id="ARBA00038359"/>
    </source>
</evidence>
<evidence type="ECO:0000313" key="9">
    <source>
        <dbReference type="Proteomes" id="UP000094444"/>
    </source>
</evidence>
<keyword evidence="4 6" id="KW-0472">Membrane</keyword>
<dbReference type="EMBL" id="MAVT02000360">
    <property type="protein sequence ID" value="POS76514.1"/>
    <property type="molecule type" value="Genomic_DNA"/>
</dbReference>
<evidence type="ECO:0000256" key="4">
    <source>
        <dbReference type="ARBA" id="ARBA00023136"/>
    </source>
</evidence>
<gene>
    <name evidence="8" type="ORF">DHEL01_v205084</name>
</gene>
<dbReference type="OrthoDB" id="61113at2759"/>
<comment type="similarity">
    <text evidence="5">Belongs to the SAT4 family.</text>
</comment>
<keyword evidence="9" id="KW-1185">Reference proteome</keyword>